<evidence type="ECO:0000256" key="2">
    <source>
        <dbReference type="ARBA" id="ARBA00009948"/>
    </source>
</evidence>
<feature type="binding site" evidence="7">
    <location>
        <position position="312"/>
    </location>
    <ligand>
        <name>3-phosphoshikimate</name>
        <dbReference type="ChEBI" id="CHEBI:145989"/>
    </ligand>
</feature>
<comment type="function">
    <text evidence="7">Catalyzes the transfer of the enolpyruvyl moiety of phosphoenolpyruvate (PEP) to the 5-hydroxyl of shikimate-3-phosphate (S3P) to produce enolpyruvyl shikimate-3-phosphate and inorganic phosphate.</text>
</comment>
<feature type="binding site" evidence="7">
    <location>
        <position position="412"/>
    </location>
    <ligand>
        <name>phosphoenolpyruvate</name>
        <dbReference type="ChEBI" id="CHEBI:58702"/>
    </ligand>
</feature>
<feature type="binding site" evidence="7">
    <location>
        <position position="169"/>
    </location>
    <ligand>
        <name>phosphoenolpyruvate</name>
        <dbReference type="ChEBI" id="CHEBI:58702"/>
    </ligand>
</feature>
<comment type="subcellular location">
    <subcellularLocation>
        <location evidence="7">Cytoplasm</location>
    </subcellularLocation>
</comment>
<dbReference type="PANTHER" id="PTHR21090:SF5">
    <property type="entry name" value="PENTAFUNCTIONAL AROM POLYPEPTIDE"/>
    <property type="match status" value="1"/>
</dbReference>
<dbReference type="PANTHER" id="PTHR21090">
    <property type="entry name" value="AROM/DEHYDROQUINATE SYNTHASE"/>
    <property type="match status" value="1"/>
</dbReference>
<feature type="binding site" evidence="7">
    <location>
        <position position="339"/>
    </location>
    <ligand>
        <name>3-phosphoshikimate</name>
        <dbReference type="ChEBI" id="CHEBI:145989"/>
    </ligand>
</feature>
<dbReference type="Gene3D" id="3.65.10.10">
    <property type="entry name" value="Enolpyruvate transferase domain"/>
    <property type="match status" value="2"/>
</dbReference>
<sequence length="433" mass="46473">MYEKFDVVVHPVSELRGVLTAQPSKNYTTRYLIAAALSGTETLVKGVATSEDSHALQECLKTWGAALTPEGRDMRVKGFGSTPLDQQTLNPHNAGAVARFLMALAGLTSHTKFITDYPDSLGKRPHGDLLKALESLGAKTTSQDGKLPIEIWGNLQGGKVSISAQLSSQYTSGLIFLAPLLPEGLEITLLGDIKSPGPLKQTIETLRVFGVKVEHADDLRTITIPGGQQYHAPEVTVPGDYPGSSALLSAAAVMPGEVVVHNLRENDLQGERLSIDVLKSMGADITRDGSTVTVRGGKPLHAVVTDGDLFTDAVQALSASAASASGQTTWENVYTLRLKECDRISDTRAELLKLGIEASETEDSLSIVGKEQIEGGIVLDGHGDHRMIMMLSILGMRASKPITITGAHHIRKSYPEFFQHMQGLGAKFDFIEL</sequence>
<evidence type="ECO:0000256" key="1">
    <source>
        <dbReference type="ARBA" id="ARBA00004811"/>
    </source>
</evidence>
<evidence type="ECO:0000256" key="3">
    <source>
        <dbReference type="ARBA" id="ARBA00022605"/>
    </source>
</evidence>
<feature type="binding site" evidence="7">
    <location>
        <position position="124"/>
    </location>
    <ligand>
        <name>phosphoenolpyruvate</name>
        <dbReference type="ChEBI" id="CHEBI:58702"/>
    </ligand>
</feature>
<dbReference type="PIRSF" id="PIRSF000505">
    <property type="entry name" value="EPSPS"/>
    <property type="match status" value="1"/>
</dbReference>
<dbReference type="CDD" id="cd01556">
    <property type="entry name" value="EPSP_synthase"/>
    <property type="match status" value="1"/>
</dbReference>
<name>A0ABQ2CZ40_9DEIO</name>
<evidence type="ECO:0000313" key="10">
    <source>
        <dbReference type="Proteomes" id="UP000632222"/>
    </source>
</evidence>
<dbReference type="InterPro" id="IPR013792">
    <property type="entry name" value="RNA3'P_cycl/enolpyr_Trfase_a/b"/>
</dbReference>
<dbReference type="InterPro" id="IPR036968">
    <property type="entry name" value="Enolpyruvate_Tfrase_sf"/>
</dbReference>
<feature type="active site" description="Proton acceptor" evidence="7">
    <location>
        <position position="312"/>
    </location>
</feature>
<comment type="catalytic activity">
    <reaction evidence="6">
        <text>3-phosphoshikimate + phosphoenolpyruvate = 5-O-(1-carboxyvinyl)-3-phosphoshikimate + phosphate</text>
        <dbReference type="Rhea" id="RHEA:21256"/>
        <dbReference type="ChEBI" id="CHEBI:43474"/>
        <dbReference type="ChEBI" id="CHEBI:57701"/>
        <dbReference type="ChEBI" id="CHEBI:58702"/>
        <dbReference type="ChEBI" id="CHEBI:145989"/>
        <dbReference type="EC" id="2.5.1.19"/>
    </reaction>
    <physiologicalReaction direction="left-to-right" evidence="6">
        <dbReference type="Rhea" id="RHEA:21257"/>
    </physiologicalReaction>
</comment>
<keyword evidence="4 7" id="KW-0808">Transferase</keyword>
<keyword evidence="7" id="KW-0963">Cytoplasm</keyword>
<keyword evidence="3 7" id="KW-0028">Amino-acid biosynthesis</keyword>
<dbReference type="EC" id="2.5.1.19" evidence="7"/>
<evidence type="ECO:0000259" key="8">
    <source>
        <dbReference type="Pfam" id="PF00275"/>
    </source>
</evidence>
<feature type="binding site" evidence="7">
    <location>
        <position position="25"/>
    </location>
    <ligand>
        <name>phosphoenolpyruvate</name>
        <dbReference type="ChEBI" id="CHEBI:58702"/>
    </ligand>
</feature>
<reference evidence="10" key="1">
    <citation type="journal article" date="2019" name="Int. J. Syst. Evol. Microbiol.">
        <title>The Global Catalogue of Microorganisms (GCM) 10K type strain sequencing project: providing services to taxonomists for standard genome sequencing and annotation.</title>
        <authorList>
            <consortium name="The Broad Institute Genomics Platform"/>
            <consortium name="The Broad Institute Genome Sequencing Center for Infectious Disease"/>
            <person name="Wu L."/>
            <person name="Ma J."/>
        </authorList>
    </citation>
    <scope>NUCLEOTIDE SEQUENCE [LARGE SCALE GENOMIC DNA]</scope>
    <source>
        <strain evidence="10">JCM 14370</strain>
    </source>
</reference>
<feature type="binding site" evidence="7">
    <location>
        <position position="386"/>
    </location>
    <ligand>
        <name>phosphoenolpyruvate</name>
        <dbReference type="ChEBI" id="CHEBI:58702"/>
    </ligand>
</feature>
<proteinExistence type="inferred from homology"/>
<dbReference type="SUPFAM" id="SSF55205">
    <property type="entry name" value="EPT/RTPC-like"/>
    <property type="match status" value="1"/>
</dbReference>
<feature type="binding site" evidence="7">
    <location>
        <position position="343"/>
    </location>
    <ligand>
        <name>phosphoenolpyruvate</name>
        <dbReference type="ChEBI" id="CHEBI:58702"/>
    </ligand>
</feature>
<comment type="similarity">
    <text evidence="2 7">Belongs to the EPSP synthase family.</text>
</comment>
<dbReference type="Proteomes" id="UP000632222">
    <property type="component" value="Unassembled WGS sequence"/>
</dbReference>
<comment type="pathway">
    <text evidence="1 7">Metabolic intermediate biosynthesis; chorismate biosynthesis; chorismate from D-erythrose 4-phosphate and phosphoenolpyruvate: step 6/7.</text>
</comment>
<accession>A0ABQ2CZ40</accession>
<protein>
    <recommendedName>
        <fullName evidence="7">3-phosphoshikimate 1-carboxyvinyltransferase</fullName>
        <ecNumber evidence="7">2.5.1.19</ecNumber>
    </recommendedName>
    <alternativeName>
        <fullName evidence="7">5-enolpyruvylshikimate-3-phosphate synthase</fullName>
        <shortName evidence="7">EPSP synthase</shortName>
        <shortName evidence="7">EPSPS</shortName>
    </alternativeName>
</protein>
<dbReference type="InterPro" id="IPR023193">
    <property type="entry name" value="EPSP_synthase_CS"/>
</dbReference>
<feature type="binding site" evidence="7">
    <location>
        <position position="195"/>
    </location>
    <ligand>
        <name>3-phosphoshikimate</name>
        <dbReference type="ChEBI" id="CHEBI:145989"/>
    </ligand>
</feature>
<evidence type="ECO:0000256" key="5">
    <source>
        <dbReference type="ARBA" id="ARBA00023141"/>
    </source>
</evidence>
<keyword evidence="5 7" id="KW-0057">Aromatic amino acid biosynthesis</keyword>
<dbReference type="EMBL" id="BMOD01000002">
    <property type="protein sequence ID" value="GGJ23873.1"/>
    <property type="molecule type" value="Genomic_DNA"/>
</dbReference>
<feature type="domain" description="Enolpyruvate transferase" evidence="8">
    <location>
        <begin position="10"/>
        <end position="421"/>
    </location>
</feature>
<feature type="binding site" evidence="7">
    <location>
        <position position="30"/>
    </location>
    <ligand>
        <name>3-phosphoshikimate</name>
        <dbReference type="ChEBI" id="CHEBI:145989"/>
    </ligand>
</feature>
<comment type="caution">
    <text evidence="7">Lacks conserved residue(s) required for the propagation of feature annotation.</text>
</comment>
<feature type="binding site" evidence="7">
    <location>
        <position position="95"/>
    </location>
    <ligand>
        <name>phosphoenolpyruvate</name>
        <dbReference type="ChEBI" id="CHEBI:58702"/>
    </ligand>
</feature>
<feature type="binding site" evidence="7">
    <location>
        <position position="167"/>
    </location>
    <ligand>
        <name>3-phosphoshikimate</name>
        <dbReference type="ChEBI" id="CHEBI:145989"/>
    </ligand>
</feature>
<dbReference type="InterPro" id="IPR001986">
    <property type="entry name" value="Enolpyruvate_Tfrase_dom"/>
</dbReference>
<dbReference type="RefSeq" id="WP_229684629.1">
    <property type="nucleotide sequence ID" value="NZ_BMOD01000002.1"/>
</dbReference>
<dbReference type="NCBIfam" id="TIGR01356">
    <property type="entry name" value="aroA"/>
    <property type="match status" value="1"/>
</dbReference>
<feature type="binding site" evidence="7">
    <location>
        <position position="168"/>
    </location>
    <ligand>
        <name>3-phosphoshikimate</name>
        <dbReference type="ChEBI" id="CHEBI:145989"/>
    </ligand>
</feature>
<dbReference type="Pfam" id="PF00275">
    <property type="entry name" value="EPSP_synthase"/>
    <property type="match status" value="1"/>
</dbReference>
<dbReference type="HAMAP" id="MF_00210">
    <property type="entry name" value="EPSP_synth"/>
    <property type="match status" value="1"/>
</dbReference>
<gene>
    <name evidence="7 9" type="primary">aroA</name>
    <name evidence="9" type="ORF">GCM10008938_07560</name>
</gene>
<keyword evidence="10" id="KW-1185">Reference proteome</keyword>
<evidence type="ECO:0000256" key="7">
    <source>
        <dbReference type="HAMAP-Rule" id="MF_00210"/>
    </source>
</evidence>
<dbReference type="PROSITE" id="PS00885">
    <property type="entry name" value="EPSP_SYNTHASE_2"/>
    <property type="match status" value="1"/>
</dbReference>
<evidence type="ECO:0000256" key="4">
    <source>
        <dbReference type="ARBA" id="ARBA00022679"/>
    </source>
</evidence>
<evidence type="ECO:0000256" key="6">
    <source>
        <dbReference type="ARBA" id="ARBA00044633"/>
    </source>
</evidence>
<evidence type="ECO:0000313" key="9">
    <source>
        <dbReference type="EMBL" id="GGJ23873.1"/>
    </source>
</evidence>
<organism evidence="9 10">
    <name type="scientific">Deinococcus roseus</name>
    <dbReference type="NCBI Taxonomy" id="392414"/>
    <lineage>
        <taxon>Bacteria</taxon>
        <taxon>Thermotogati</taxon>
        <taxon>Deinococcota</taxon>
        <taxon>Deinococci</taxon>
        <taxon>Deinococcales</taxon>
        <taxon>Deinococcaceae</taxon>
        <taxon>Deinococcus</taxon>
    </lineage>
</organism>
<comment type="caution">
    <text evidence="9">The sequence shown here is derived from an EMBL/GenBank/DDBJ whole genome shotgun (WGS) entry which is preliminary data.</text>
</comment>
<comment type="subunit">
    <text evidence="7">Monomer.</text>
</comment>
<dbReference type="InterPro" id="IPR006264">
    <property type="entry name" value="EPSP_synthase"/>
</dbReference>
<feature type="binding site" evidence="7">
    <location>
        <position position="25"/>
    </location>
    <ligand>
        <name>3-phosphoshikimate</name>
        <dbReference type="ChEBI" id="CHEBI:145989"/>
    </ligand>
</feature>
<feature type="binding site" evidence="7">
    <location>
        <position position="169"/>
    </location>
    <ligand>
        <name>3-phosphoshikimate</name>
        <dbReference type="ChEBI" id="CHEBI:145989"/>
    </ligand>
</feature>